<evidence type="ECO:0000256" key="1">
    <source>
        <dbReference type="ARBA" id="ARBA00004477"/>
    </source>
</evidence>
<sequence>MRLHAAAGSRGDLLAFVPAAIVTTAAAMAGRERTHLASKMLLAPSLAAGVLATRGSRPPGRHATLVAALVGSTVGDWFMNASGRADDSTRRRVLMRRGAAAFAVQQTGLVRLLLADGVRPRRAPAAVVGGTLAGLAVLDAGGAGRPDPVLTAYGLLLGSMSALATSSGRRGLVWGGGLFLLSDATIIVGEHLAKTPRQRALVSGTIMATYAAALALLVHGLRDEPDHLPDVPEATPA</sequence>
<dbReference type="GO" id="GO:0016787">
    <property type="term" value="F:hydrolase activity"/>
    <property type="evidence" value="ECO:0007669"/>
    <property type="project" value="UniProtKB-KW"/>
</dbReference>
<dbReference type="AlphaFoldDB" id="A0A512SYL8"/>
<dbReference type="OrthoDB" id="4374980at2"/>
<evidence type="ECO:0000256" key="7">
    <source>
        <dbReference type="ARBA" id="ARBA00022801"/>
    </source>
</evidence>
<dbReference type="GO" id="GO:0005737">
    <property type="term" value="C:cytoplasm"/>
    <property type="evidence" value="ECO:0007669"/>
    <property type="project" value="UniProtKB-SubCell"/>
</dbReference>
<evidence type="ECO:0000256" key="10">
    <source>
        <dbReference type="ARBA" id="ARBA00023098"/>
    </source>
</evidence>
<accession>A0A512SYL8</accession>
<dbReference type="PANTHER" id="PTHR31885">
    <property type="entry name" value="GH04784P"/>
    <property type="match status" value="1"/>
</dbReference>
<evidence type="ECO:0000256" key="12">
    <source>
        <dbReference type="SAM" id="Phobius"/>
    </source>
</evidence>
<feature type="transmembrane region" description="Helical" evidence="12">
    <location>
        <begin position="200"/>
        <end position="221"/>
    </location>
</feature>
<keyword evidence="14" id="KW-1185">Reference proteome</keyword>
<comment type="caution">
    <text evidence="13">The sequence shown here is derived from an EMBL/GenBank/DDBJ whole genome shotgun (WGS) entry which is preliminary data.</text>
</comment>
<evidence type="ECO:0008006" key="15">
    <source>
        <dbReference type="Google" id="ProtNLM"/>
    </source>
</evidence>
<evidence type="ECO:0000313" key="13">
    <source>
        <dbReference type="EMBL" id="GEQ12985.1"/>
    </source>
</evidence>
<reference evidence="13 14" key="1">
    <citation type="submission" date="2019-07" db="EMBL/GenBank/DDBJ databases">
        <title>Whole genome shotgun sequence of Knoellia locipacati NBRC 109775.</title>
        <authorList>
            <person name="Hosoyama A."/>
            <person name="Uohara A."/>
            <person name="Ohji S."/>
            <person name="Ichikawa N."/>
        </authorList>
    </citation>
    <scope>NUCLEOTIDE SEQUENCE [LARGE SCALE GENOMIC DNA]</scope>
    <source>
        <strain evidence="13 14">NBRC 109775</strain>
    </source>
</reference>
<keyword evidence="8" id="KW-0256">Endoplasmic reticulum</keyword>
<keyword evidence="5" id="KW-0963">Cytoplasm</keyword>
<protein>
    <recommendedName>
        <fullName evidence="15">Lysoplasmalogenase</fullName>
    </recommendedName>
</protein>
<comment type="subunit">
    <text evidence="4">Homodimer.</text>
</comment>
<dbReference type="EMBL" id="BKBA01000003">
    <property type="protein sequence ID" value="GEQ12985.1"/>
    <property type="molecule type" value="Genomic_DNA"/>
</dbReference>
<evidence type="ECO:0000256" key="9">
    <source>
        <dbReference type="ARBA" id="ARBA00022989"/>
    </source>
</evidence>
<evidence type="ECO:0000256" key="8">
    <source>
        <dbReference type="ARBA" id="ARBA00022824"/>
    </source>
</evidence>
<feature type="transmembrane region" description="Helical" evidence="12">
    <location>
        <begin position="171"/>
        <end position="188"/>
    </location>
</feature>
<name>A0A512SYL8_9MICO</name>
<evidence type="ECO:0000256" key="11">
    <source>
        <dbReference type="ARBA" id="ARBA00023136"/>
    </source>
</evidence>
<evidence type="ECO:0000313" key="14">
    <source>
        <dbReference type="Proteomes" id="UP000321793"/>
    </source>
</evidence>
<organism evidence="13 14">
    <name type="scientific">Knoellia locipacati</name>
    <dbReference type="NCBI Taxonomy" id="882824"/>
    <lineage>
        <taxon>Bacteria</taxon>
        <taxon>Bacillati</taxon>
        <taxon>Actinomycetota</taxon>
        <taxon>Actinomycetes</taxon>
        <taxon>Micrococcales</taxon>
        <taxon>Intrasporangiaceae</taxon>
        <taxon>Knoellia</taxon>
    </lineage>
</organism>
<dbReference type="RefSeq" id="WP_147062735.1">
    <property type="nucleotide sequence ID" value="NZ_BAABDN010000001.1"/>
</dbReference>
<dbReference type="Pfam" id="PF07947">
    <property type="entry name" value="YhhN"/>
    <property type="match status" value="1"/>
</dbReference>
<keyword evidence="10" id="KW-0443">Lipid metabolism</keyword>
<keyword evidence="11 12" id="KW-0472">Membrane</keyword>
<comment type="subcellular location">
    <subcellularLocation>
        <location evidence="2">Cytoplasm</location>
    </subcellularLocation>
    <subcellularLocation>
        <location evidence="1">Endoplasmic reticulum membrane</location>
        <topology evidence="1">Multi-pass membrane protein</topology>
    </subcellularLocation>
</comment>
<evidence type="ECO:0000256" key="5">
    <source>
        <dbReference type="ARBA" id="ARBA00022490"/>
    </source>
</evidence>
<dbReference type="Proteomes" id="UP000321793">
    <property type="component" value="Unassembled WGS sequence"/>
</dbReference>
<comment type="similarity">
    <text evidence="3">Belongs to the TMEM86 family.</text>
</comment>
<proteinExistence type="inferred from homology"/>
<keyword evidence="6 12" id="KW-0812">Transmembrane</keyword>
<gene>
    <name evidence="13" type="ORF">KLO01_10320</name>
</gene>
<keyword evidence="7" id="KW-0378">Hydrolase</keyword>
<dbReference type="GO" id="GO:0016020">
    <property type="term" value="C:membrane"/>
    <property type="evidence" value="ECO:0007669"/>
    <property type="project" value="InterPro"/>
</dbReference>
<dbReference type="InterPro" id="IPR012506">
    <property type="entry name" value="TMEM86B-like"/>
</dbReference>
<evidence type="ECO:0000256" key="3">
    <source>
        <dbReference type="ARBA" id="ARBA00007375"/>
    </source>
</evidence>
<evidence type="ECO:0000256" key="2">
    <source>
        <dbReference type="ARBA" id="ARBA00004496"/>
    </source>
</evidence>
<evidence type="ECO:0000256" key="4">
    <source>
        <dbReference type="ARBA" id="ARBA00011738"/>
    </source>
</evidence>
<evidence type="ECO:0000256" key="6">
    <source>
        <dbReference type="ARBA" id="ARBA00022692"/>
    </source>
</evidence>
<keyword evidence="9 12" id="KW-1133">Transmembrane helix</keyword>
<dbReference type="PANTHER" id="PTHR31885:SF7">
    <property type="entry name" value="LYSOPLASMALOGENASE"/>
    <property type="match status" value="1"/>
</dbReference>
<dbReference type="GO" id="GO:0006629">
    <property type="term" value="P:lipid metabolic process"/>
    <property type="evidence" value="ECO:0007669"/>
    <property type="project" value="UniProtKB-KW"/>
</dbReference>